<dbReference type="EMBL" id="JANGAB010000003">
    <property type="protein sequence ID" value="MCQ4949578.1"/>
    <property type="molecule type" value="Genomic_DNA"/>
</dbReference>
<name>A0AAW5KAC1_9FIRM</name>
<protein>
    <submittedName>
        <fullName evidence="2">YibE/F family protein</fullName>
    </submittedName>
</protein>
<dbReference type="InterPro" id="IPR012507">
    <property type="entry name" value="YibE_F"/>
</dbReference>
<accession>A0AAW5KAC1</accession>
<evidence type="ECO:0000313" key="3">
    <source>
        <dbReference type="Proteomes" id="UP001205063"/>
    </source>
</evidence>
<feature type="transmembrane region" description="Helical" evidence="1">
    <location>
        <begin position="126"/>
        <end position="144"/>
    </location>
</feature>
<dbReference type="PANTHER" id="PTHR41771:SF1">
    <property type="entry name" value="MEMBRANE PROTEIN"/>
    <property type="match status" value="1"/>
</dbReference>
<evidence type="ECO:0000313" key="2">
    <source>
        <dbReference type="EMBL" id="MCQ4949578.1"/>
    </source>
</evidence>
<feature type="transmembrane region" description="Helical" evidence="1">
    <location>
        <begin position="176"/>
        <end position="195"/>
    </location>
</feature>
<gene>
    <name evidence="2" type="ORF">NE646_07840</name>
</gene>
<feature type="transmembrane region" description="Helical" evidence="1">
    <location>
        <begin position="151"/>
        <end position="170"/>
    </location>
</feature>
<feature type="transmembrane region" description="Helical" evidence="1">
    <location>
        <begin position="202"/>
        <end position="228"/>
    </location>
</feature>
<feature type="transmembrane region" description="Helical" evidence="1">
    <location>
        <begin position="311"/>
        <end position="329"/>
    </location>
</feature>
<evidence type="ECO:0000256" key="1">
    <source>
        <dbReference type="SAM" id="Phobius"/>
    </source>
</evidence>
<comment type="caution">
    <text evidence="2">The sequence shown here is derived from an EMBL/GenBank/DDBJ whole genome shotgun (WGS) entry which is preliminary data.</text>
</comment>
<sequence>MCDANRARLRRRLPDLAMLAFLLLFALALILLNRSVQKIPLLPEDGSTFEKGTVVALLEDDLADGGGQVVQVLLRSGAHRGETVTADNSASYLYGAACRVGTRVVVQLGEYGGALTASVYNYDRGGVLWALVGLFLAVLCAIGGKRGLKSAVGLIFTFLCVLFLYLPLLYLGVSPFWAAVAVVALTTLVTLYLIGGPTRKSLCAILGTVAGVVAAGGIAALFGALGRISGYNVSDIETMIVIGQNSRLQIGGVLFSGILIASLGAVMDVAMSISSTASELIAQTPSLTRRQLFRSGINVGRDMMGTMSNTLILAFTGGSVNTLLVIYAYDMPYLQVINMYAIGIEILQGLAGTLGVILTVPVVSALSACAFGRREAAPAAQTPKMRINKQM</sequence>
<feature type="transmembrane region" description="Helical" evidence="1">
    <location>
        <begin position="349"/>
        <end position="371"/>
    </location>
</feature>
<reference evidence="2" key="1">
    <citation type="submission" date="2022-06" db="EMBL/GenBank/DDBJ databases">
        <title>Isolation of gut microbiota from human fecal samples.</title>
        <authorList>
            <person name="Pamer E.G."/>
            <person name="Barat B."/>
            <person name="Waligurski E."/>
            <person name="Medina S."/>
            <person name="Paddock L."/>
            <person name="Mostad J."/>
        </authorList>
    </citation>
    <scope>NUCLEOTIDE SEQUENCE</scope>
    <source>
        <strain evidence="2">DFI.7.96</strain>
    </source>
</reference>
<keyword evidence="1" id="KW-0812">Transmembrane</keyword>
<proteinExistence type="predicted"/>
<feature type="transmembrane region" description="Helical" evidence="1">
    <location>
        <begin position="248"/>
        <end position="270"/>
    </location>
</feature>
<dbReference type="Pfam" id="PF07907">
    <property type="entry name" value="YibE_F"/>
    <property type="match status" value="1"/>
</dbReference>
<dbReference type="Proteomes" id="UP001205063">
    <property type="component" value="Unassembled WGS sequence"/>
</dbReference>
<dbReference type="PANTHER" id="PTHR41771">
    <property type="entry name" value="MEMBRANE PROTEIN-RELATED"/>
    <property type="match status" value="1"/>
</dbReference>
<dbReference type="RefSeq" id="WP_256136118.1">
    <property type="nucleotide sequence ID" value="NZ_JANGAB010000003.1"/>
</dbReference>
<organism evidence="2 3">
    <name type="scientific">Bittarella massiliensis</name>
    <name type="common">ex Durand et al. 2017</name>
    <dbReference type="NCBI Taxonomy" id="1720313"/>
    <lineage>
        <taxon>Bacteria</taxon>
        <taxon>Bacillati</taxon>
        <taxon>Bacillota</taxon>
        <taxon>Clostridia</taxon>
        <taxon>Eubacteriales</taxon>
        <taxon>Oscillospiraceae</taxon>
        <taxon>Bittarella (ex Durand et al. 2017)</taxon>
    </lineage>
</organism>
<keyword evidence="1" id="KW-0472">Membrane</keyword>
<keyword evidence="1" id="KW-1133">Transmembrane helix</keyword>
<dbReference type="AlphaFoldDB" id="A0AAW5KAC1"/>